<feature type="region of interest" description="Disordered" evidence="1">
    <location>
        <begin position="1"/>
        <end position="190"/>
    </location>
</feature>
<dbReference type="Pfam" id="PF13649">
    <property type="entry name" value="Methyltransf_25"/>
    <property type="match status" value="1"/>
</dbReference>
<dbReference type="EMBL" id="JAUEPS010000010">
    <property type="protein sequence ID" value="KAK0461969.1"/>
    <property type="molecule type" value="Genomic_DNA"/>
</dbReference>
<accession>A0AA39TS51</accession>
<dbReference type="InterPro" id="IPR029063">
    <property type="entry name" value="SAM-dependent_MTases_sf"/>
</dbReference>
<dbReference type="GeneID" id="85352537"/>
<dbReference type="SUPFAM" id="SSF53335">
    <property type="entry name" value="S-adenosyl-L-methionine-dependent methyltransferases"/>
    <property type="match status" value="1"/>
</dbReference>
<protein>
    <recommendedName>
        <fullName evidence="2">Methyltransferase domain-containing protein</fullName>
    </recommendedName>
</protein>
<feature type="compositionally biased region" description="Low complexity" evidence="1">
    <location>
        <begin position="79"/>
        <end position="113"/>
    </location>
</feature>
<dbReference type="RefSeq" id="XP_060333707.1">
    <property type="nucleotide sequence ID" value="XM_060468989.1"/>
</dbReference>
<dbReference type="PANTHER" id="PTHR43591:SF24">
    <property type="entry name" value="2-METHOXY-6-POLYPRENYL-1,4-BENZOQUINOL METHYLASE, MITOCHONDRIAL"/>
    <property type="match status" value="1"/>
</dbReference>
<feature type="compositionally biased region" description="Low complexity" evidence="1">
    <location>
        <begin position="11"/>
        <end position="34"/>
    </location>
</feature>
<feature type="compositionally biased region" description="Basic residues" evidence="1">
    <location>
        <begin position="46"/>
        <end position="55"/>
    </location>
</feature>
<evidence type="ECO:0000259" key="2">
    <source>
        <dbReference type="Pfam" id="PF13649"/>
    </source>
</evidence>
<evidence type="ECO:0000313" key="3">
    <source>
        <dbReference type="EMBL" id="KAK0461969.1"/>
    </source>
</evidence>
<gene>
    <name evidence="3" type="ORF">EV420DRAFT_139045</name>
</gene>
<feature type="compositionally biased region" description="Polar residues" evidence="1">
    <location>
        <begin position="424"/>
        <end position="445"/>
    </location>
</feature>
<evidence type="ECO:0000256" key="1">
    <source>
        <dbReference type="SAM" id="MobiDB-lite"/>
    </source>
</evidence>
<comment type="caution">
    <text evidence="3">The sequence shown here is derived from an EMBL/GenBank/DDBJ whole genome shotgun (WGS) entry which is preliminary data.</text>
</comment>
<feature type="compositionally biased region" description="Polar residues" evidence="1">
    <location>
        <begin position="1"/>
        <end position="10"/>
    </location>
</feature>
<feature type="domain" description="Methyltransferase" evidence="2">
    <location>
        <begin position="255"/>
        <end position="356"/>
    </location>
</feature>
<proteinExistence type="predicted"/>
<feature type="region of interest" description="Disordered" evidence="1">
    <location>
        <begin position="411"/>
        <end position="445"/>
    </location>
</feature>
<organism evidence="3 4">
    <name type="scientific">Armillaria tabescens</name>
    <name type="common">Ringless honey mushroom</name>
    <name type="synonym">Agaricus tabescens</name>
    <dbReference type="NCBI Taxonomy" id="1929756"/>
    <lineage>
        <taxon>Eukaryota</taxon>
        <taxon>Fungi</taxon>
        <taxon>Dikarya</taxon>
        <taxon>Basidiomycota</taxon>
        <taxon>Agaricomycotina</taxon>
        <taxon>Agaricomycetes</taxon>
        <taxon>Agaricomycetidae</taxon>
        <taxon>Agaricales</taxon>
        <taxon>Marasmiineae</taxon>
        <taxon>Physalacriaceae</taxon>
        <taxon>Desarmillaria</taxon>
    </lineage>
</organism>
<dbReference type="AlphaFoldDB" id="A0AA39TS51"/>
<name>A0AA39TS51_ARMTA</name>
<keyword evidence="4" id="KW-1185">Reference proteome</keyword>
<dbReference type="InterPro" id="IPR041698">
    <property type="entry name" value="Methyltransf_25"/>
</dbReference>
<dbReference type="PANTHER" id="PTHR43591">
    <property type="entry name" value="METHYLTRANSFERASE"/>
    <property type="match status" value="1"/>
</dbReference>
<feature type="compositionally biased region" description="Low complexity" evidence="1">
    <location>
        <begin position="170"/>
        <end position="188"/>
    </location>
</feature>
<evidence type="ECO:0000313" key="4">
    <source>
        <dbReference type="Proteomes" id="UP001175211"/>
    </source>
</evidence>
<dbReference type="Gene3D" id="3.40.50.150">
    <property type="entry name" value="Vaccinia Virus protein VP39"/>
    <property type="match status" value="1"/>
</dbReference>
<dbReference type="CDD" id="cd02440">
    <property type="entry name" value="AdoMet_MTases"/>
    <property type="match status" value="1"/>
</dbReference>
<dbReference type="Proteomes" id="UP001175211">
    <property type="component" value="Unassembled WGS sequence"/>
</dbReference>
<reference evidence="3" key="1">
    <citation type="submission" date="2023-06" db="EMBL/GenBank/DDBJ databases">
        <authorList>
            <consortium name="Lawrence Berkeley National Laboratory"/>
            <person name="Ahrendt S."/>
            <person name="Sahu N."/>
            <person name="Indic B."/>
            <person name="Wong-Bajracharya J."/>
            <person name="Merenyi Z."/>
            <person name="Ke H.-M."/>
            <person name="Monk M."/>
            <person name="Kocsube S."/>
            <person name="Drula E."/>
            <person name="Lipzen A."/>
            <person name="Balint B."/>
            <person name="Henrissat B."/>
            <person name="Andreopoulos B."/>
            <person name="Martin F.M."/>
            <person name="Harder C.B."/>
            <person name="Rigling D."/>
            <person name="Ford K.L."/>
            <person name="Foster G.D."/>
            <person name="Pangilinan J."/>
            <person name="Papanicolaou A."/>
            <person name="Barry K."/>
            <person name="LaButti K."/>
            <person name="Viragh M."/>
            <person name="Koriabine M."/>
            <person name="Yan M."/>
            <person name="Riley R."/>
            <person name="Champramary S."/>
            <person name="Plett K.L."/>
            <person name="Tsai I.J."/>
            <person name="Slot J."/>
            <person name="Sipos G."/>
            <person name="Plett J."/>
            <person name="Nagy L.G."/>
            <person name="Grigoriev I.V."/>
        </authorList>
    </citation>
    <scope>NUCLEOTIDE SEQUENCE</scope>
    <source>
        <strain evidence="3">CCBAS 213</strain>
    </source>
</reference>
<feature type="compositionally biased region" description="Acidic residues" evidence="1">
    <location>
        <begin position="411"/>
        <end position="423"/>
    </location>
</feature>
<sequence>MDVNVPTSYFSHSSGSTDSQPTSSPSAFVFPSSRSRAHPASPPPKFKLKSKKNKGKQVETQVYPVASSPPGRQSPEPSPSVVSSSGSSSNPSSLRSHNSTEVGSPSFVFPSSRSRAHPNSPPPKLKLPLKKKSKSSTGSDRQSDPHRRFMGIPINRKKKASQDQSADTGSDLSASDPSSRPSSSDTASFIGSTSFSIEPRWASTSSPSKRDSYPLDPYDSILLEQDRLGTELLKRLNSVDGPSFHHYGNNPPATVLDLGCGEGRWILDAAVAWKGYGTKVTGFDMVDITKSLRTAAARNGVSENISFVKGNFVKSELPFPSDSFDLVRMSNLTYAISFEKWEFVLREACRVLTVGGRLELIDDHVFFPYGKSALPTVPPTEPSDADSLARYSQLHPDSDRVDPITEGDDYDIEEEEEEEEEASDTATLNCKGRNPTSTASGLTRHSVSSSLVPVEFQADPWTEQASAARELETLFEHLHNEKYGIHLCPSQFIVEMLQEIFGHSREVRTMHLTLAPANPVLEKGQPPEEIHQLTHAPGLMLWPSTLIPLPRTEIEVHALKHPRVLLSLKAALTSYAVEIAEEDEVDEEAVKESLWDYEGFLHERFNPPQYTHAHPQVASYARQDSDNRSTRASIFSIGSVSSEGRSAMREYQSELRDHLAWSLEDIRVSPPPRLHMPHSHDDGHSRTAAPSILTLPSFATFNPTDTAAPPDYSRHEPTHVRTFHVFEAIKMDETLLGAAV</sequence>
<dbReference type="GO" id="GO:0008168">
    <property type="term" value="F:methyltransferase activity"/>
    <property type="evidence" value="ECO:0007669"/>
    <property type="project" value="TreeGrafter"/>
</dbReference>